<dbReference type="Gene3D" id="3.40.50.150">
    <property type="entry name" value="Vaccinia Virus protein VP39"/>
    <property type="match status" value="1"/>
</dbReference>
<dbReference type="InterPro" id="IPR029063">
    <property type="entry name" value="SAM-dependent_MTases_sf"/>
</dbReference>
<keyword evidence="6" id="KW-1185">Reference proteome</keyword>
<accession>A0ABN2CX20</accession>
<organism evidence="5 6">
    <name type="scientific">Kribbella hippodromi</name>
    <dbReference type="NCBI Taxonomy" id="434347"/>
    <lineage>
        <taxon>Bacteria</taxon>
        <taxon>Bacillati</taxon>
        <taxon>Actinomycetota</taxon>
        <taxon>Actinomycetes</taxon>
        <taxon>Propionibacteriales</taxon>
        <taxon>Kribbellaceae</taxon>
        <taxon>Kribbella</taxon>
    </lineage>
</organism>
<dbReference type="InterPro" id="IPR052571">
    <property type="entry name" value="Mt_RNA_Methyltransferase"/>
</dbReference>
<sequence length="318" mass="34871">MSAKDTQLHAALTRAVAGVPHHELRKRVAALSHRYRTEQVDDAAPALNDALDCLAYAVIRMPATYRAMHAALTAAEHHVHAPIATHLDLGGGTGAAAWAAAAVWPTITTELLERQRPAIQLGRQLAAEQLPALRWTAADLRSGELDRDVDLITIGYVLNELTADDRTAVVKAAARAANTIVIVEPGTPRGHQRTVDARDELINHGYTIAAPCPHQYACPIASPDWCHFAVRLPRTELHRMLKDGARNFEDEKFSYLVATRAPIRPSASRVLTRPTRPKNRVILDLCTTSGTKTQLTIPKSADTYRAARQTTWGDPWPN</sequence>
<evidence type="ECO:0000256" key="3">
    <source>
        <dbReference type="ARBA" id="ARBA00023004"/>
    </source>
</evidence>
<evidence type="ECO:0000256" key="1">
    <source>
        <dbReference type="ARBA" id="ARBA00022723"/>
    </source>
</evidence>
<evidence type="ECO:0000313" key="5">
    <source>
        <dbReference type="EMBL" id="GAA1566006.1"/>
    </source>
</evidence>
<keyword evidence="1" id="KW-0479">Metal-binding</keyword>
<keyword evidence="2" id="KW-0809">Transit peptide</keyword>
<dbReference type="Proteomes" id="UP001501705">
    <property type="component" value="Unassembled WGS sequence"/>
</dbReference>
<dbReference type="PANTHER" id="PTHR13184:SF5">
    <property type="entry name" value="METHYLTRANSFERASE-LIKE PROTEIN 17, MITOCHONDRIAL"/>
    <property type="match status" value="1"/>
</dbReference>
<evidence type="ECO:0000256" key="2">
    <source>
        <dbReference type="ARBA" id="ARBA00022946"/>
    </source>
</evidence>
<proteinExistence type="predicted"/>
<dbReference type="InterPro" id="IPR015324">
    <property type="entry name" value="Ribosomal_Rsm22-like"/>
</dbReference>
<name>A0ABN2CX20_9ACTN</name>
<evidence type="ECO:0000313" key="6">
    <source>
        <dbReference type="Proteomes" id="UP001501705"/>
    </source>
</evidence>
<evidence type="ECO:0000256" key="4">
    <source>
        <dbReference type="ARBA" id="ARBA00023014"/>
    </source>
</evidence>
<gene>
    <name evidence="5" type="ORF">GCM10009804_23410</name>
</gene>
<comment type="caution">
    <text evidence="5">The sequence shown here is derived from an EMBL/GenBank/DDBJ whole genome shotgun (WGS) entry which is preliminary data.</text>
</comment>
<dbReference type="SUPFAM" id="SSF53335">
    <property type="entry name" value="S-adenosyl-L-methionine-dependent methyltransferases"/>
    <property type="match status" value="1"/>
</dbReference>
<dbReference type="RefSeq" id="WP_344233448.1">
    <property type="nucleotide sequence ID" value="NZ_BAAAPH010000006.1"/>
</dbReference>
<keyword evidence="4" id="KW-0411">Iron-sulfur</keyword>
<dbReference type="EMBL" id="BAAAPH010000006">
    <property type="protein sequence ID" value="GAA1566006.1"/>
    <property type="molecule type" value="Genomic_DNA"/>
</dbReference>
<keyword evidence="3" id="KW-0408">Iron</keyword>
<reference evidence="5 6" key="1">
    <citation type="journal article" date="2019" name="Int. J. Syst. Evol. Microbiol.">
        <title>The Global Catalogue of Microorganisms (GCM) 10K type strain sequencing project: providing services to taxonomists for standard genome sequencing and annotation.</title>
        <authorList>
            <consortium name="The Broad Institute Genomics Platform"/>
            <consortium name="The Broad Institute Genome Sequencing Center for Infectious Disease"/>
            <person name="Wu L."/>
            <person name="Ma J."/>
        </authorList>
    </citation>
    <scope>NUCLEOTIDE SEQUENCE [LARGE SCALE GENOMIC DNA]</scope>
    <source>
        <strain evidence="5 6">JCM 15572</strain>
    </source>
</reference>
<dbReference type="Pfam" id="PF09243">
    <property type="entry name" value="Rsm22"/>
    <property type="match status" value="1"/>
</dbReference>
<dbReference type="PANTHER" id="PTHR13184">
    <property type="entry name" value="37S RIBOSOMAL PROTEIN S22"/>
    <property type="match status" value="1"/>
</dbReference>
<protein>
    <submittedName>
        <fullName evidence="5">Small ribosomal subunit Rsm22 family protein</fullName>
    </submittedName>
</protein>